<gene>
    <name evidence="1" type="ORF">ACFQ38_11605</name>
</gene>
<dbReference type="RefSeq" id="WP_381481027.1">
    <property type="nucleotide sequence ID" value="NZ_JBHTLT010000079.1"/>
</dbReference>
<evidence type="ECO:0000313" key="2">
    <source>
        <dbReference type="Proteomes" id="UP001597231"/>
    </source>
</evidence>
<reference evidence="2" key="1">
    <citation type="journal article" date="2019" name="Int. J. Syst. Evol. Microbiol.">
        <title>The Global Catalogue of Microorganisms (GCM) 10K type strain sequencing project: providing services to taxonomists for standard genome sequencing and annotation.</title>
        <authorList>
            <consortium name="The Broad Institute Genomics Platform"/>
            <consortium name="The Broad Institute Genome Sequencing Center for Infectious Disease"/>
            <person name="Wu L."/>
            <person name="Ma J."/>
        </authorList>
    </citation>
    <scope>NUCLEOTIDE SEQUENCE [LARGE SCALE GENOMIC DNA]</scope>
    <source>
        <strain evidence="2">CCUG 53915</strain>
    </source>
</reference>
<comment type="caution">
    <text evidence="1">The sequence shown here is derived from an EMBL/GenBank/DDBJ whole genome shotgun (WGS) entry which is preliminary data.</text>
</comment>
<sequence>MSILNPKIRFVSSADGVGFETLFVDVLLFSFQGSFRRLSQKQLLYNITLRFLCQQLFLKTFEVVFVCFVYRKRNVIYFNS</sequence>
<evidence type="ECO:0000313" key="1">
    <source>
        <dbReference type="EMBL" id="MFD1205738.1"/>
    </source>
</evidence>
<dbReference type="Proteomes" id="UP001597231">
    <property type="component" value="Unassembled WGS sequence"/>
</dbReference>
<name>A0ABW3TZ03_9BACL</name>
<proteinExistence type="predicted"/>
<accession>A0ABW3TZ03</accession>
<protein>
    <submittedName>
        <fullName evidence="1">Uncharacterized protein</fullName>
    </submittedName>
</protein>
<feature type="non-terminal residue" evidence="1">
    <location>
        <position position="1"/>
    </location>
</feature>
<dbReference type="EMBL" id="JBHTLT010000079">
    <property type="protein sequence ID" value="MFD1205738.1"/>
    <property type="molecule type" value="Genomic_DNA"/>
</dbReference>
<keyword evidence="2" id="KW-1185">Reference proteome</keyword>
<organism evidence="1 2">
    <name type="scientific">Sporosarcina contaminans</name>
    <dbReference type="NCBI Taxonomy" id="633403"/>
    <lineage>
        <taxon>Bacteria</taxon>
        <taxon>Bacillati</taxon>
        <taxon>Bacillota</taxon>
        <taxon>Bacilli</taxon>
        <taxon>Bacillales</taxon>
        <taxon>Caryophanaceae</taxon>
        <taxon>Sporosarcina</taxon>
    </lineage>
</organism>